<sequence length="74" mass="7973">MCVAEAAVVFFFKCAAVESKEGLVLAVSTTKASNHDSTHLQVLLNKVTLKTGSRLYADKAYSGLPNETLLKKKS</sequence>
<dbReference type="Proteomes" id="UP000245872">
    <property type="component" value="Chromosome"/>
</dbReference>
<dbReference type="KEGG" id="cher:DK880_00235"/>
<reference evidence="2 3" key="1">
    <citation type="submission" date="2018-05" db="EMBL/GenBank/DDBJ databases">
        <title>Candidatus Cardinium hertigii Genome Assembly.</title>
        <authorList>
            <person name="Showmaker K.C."/>
            <person name="Walden K.O."/>
            <person name="Fields C.J."/>
            <person name="Lambert K.N."/>
            <person name="Hudson M.E."/>
        </authorList>
    </citation>
    <scope>NUCLEOTIDE SEQUENCE [LARGE SCALE GENOMIC DNA]</scope>
    <source>
        <strain evidence="3">cHgTN10</strain>
    </source>
</reference>
<protein>
    <recommendedName>
        <fullName evidence="1">Transposase IS4-like domain-containing protein</fullName>
    </recommendedName>
</protein>
<organism evidence="2 3">
    <name type="scientific">Candidatus Cardinium hertigii</name>
    <dbReference type="NCBI Taxonomy" id="247481"/>
    <lineage>
        <taxon>Bacteria</taxon>
        <taxon>Pseudomonadati</taxon>
        <taxon>Bacteroidota</taxon>
        <taxon>Cytophagia</taxon>
        <taxon>Cytophagales</taxon>
        <taxon>Amoebophilaceae</taxon>
        <taxon>Candidatus Cardinium</taxon>
    </lineage>
</organism>
<dbReference type="EMBL" id="CP029619">
    <property type="protein sequence ID" value="AWN81567.1"/>
    <property type="molecule type" value="Genomic_DNA"/>
</dbReference>
<dbReference type="AlphaFoldDB" id="A0A2Z3L7N7"/>
<name>A0A2Z3L7N7_9BACT</name>
<proteinExistence type="predicted"/>
<dbReference type="InterPro" id="IPR002559">
    <property type="entry name" value="Transposase_11"/>
</dbReference>
<gene>
    <name evidence="2" type="ORF">DK880_00235</name>
</gene>
<feature type="domain" description="Transposase IS4-like" evidence="1">
    <location>
        <begin position="14"/>
        <end position="71"/>
    </location>
</feature>
<dbReference type="Pfam" id="PF01609">
    <property type="entry name" value="DDE_Tnp_1"/>
    <property type="match status" value="1"/>
</dbReference>
<evidence type="ECO:0000259" key="1">
    <source>
        <dbReference type="Pfam" id="PF01609"/>
    </source>
</evidence>
<keyword evidence="3" id="KW-1185">Reference proteome</keyword>
<evidence type="ECO:0000313" key="3">
    <source>
        <dbReference type="Proteomes" id="UP000245872"/>
    </source>
</evidence>
<dbReference type="GO" id="GO:0006313">
    <property type="term" value="P:DNA transposition"/>
    <property type="evidence" value="ECO:0007669"/>
    <property type="project" value="InterPro"/>
</dbReference>
<dbReference type="GO" id="GO:0004803">
    <property type="term" value="F:transposase activity"/>
    <property type="evidence" value="ECO:0007669"/>
    <property type="project" value="InterPro"/>
</dbReference>
<dbReference type="GO" id="GO:0003677">
    <property type="term" value="F:DNA binding"/>
    <property type="evidence" value="ECO:0007669"/>
    <property type="project" value="InterPro"/>
</dbReference>
<accession>A0A2Z3L7N7</accession>
<evidence type="ECO:0000313" key="2">
    <source>
        <dbReference type="EMBL" id="AWN81567.1"/>
    </source>
</evidence>